<dbReference type="InterPro" id="IPR000326">
    <property type="entry name" value="PAP2/HPO"/>
</dbReference>
<dbReference type="GeneID" id="75021882"/>
<dbReference type="InterPro" id="IPR036938">
    <property type="entry name" value="PAP2/HPO_sf"/>
</dbReference>
<dbReference type="SUPFAM" id="SSF48317">
    <property type="entry name" value="Acid phosphatase/Vanadium-dependent haloperoxidase"/>
    <property type="match status" value="1"/>
</dbReference>
<keyword evidence="1" id="KW-0812">Transmembrane</keyword>
<keyword evidence="1" id="KW-1133">Transmembrane helix</keyword>
<dbReference type="SMART" id="SM00014">
    <property type="entry name" value="acidPPc"/>
    <property type="match status" value="1"/>
</dbReference>
<reference evidence="3" key="1">
    <citation type="journal article" date="2022" name="BMC Genomics">
        <title>Genome sequence of the entomopathogenic Serratia entomophila isolate 626 and characterisation of the species specific itaconate degradation pathway.</title>
        <authorList>
            <person name="Vaughan A.L."/>
            <person name="Altermann E."/>
            <person name="Glare T.R."/>
            <person name="Hurst M.R.H."/>
        </authorList>
    </citation>
    <scope>NUCLEOTIDE SEQUENCE</scope>
    <source>
        <strain evidence="3">626</strain>
    </source>
</reference>
<proteinExistence type="predicted"/>
<feature type="transmembrane region" description="Helical" evidence="1">
    <location>
        <begin position="12"/>
        <end position="33"/>
    </location>
</feature>
<keyword evidence="4" id="KW-1185">Reference proteome</keyword>
<feature type="domain" description="Phosphatidic acid phosphatase type 2/haloperoxidase" evidence="2">
    <location>
        <begin position="18"/>
        <end position="143"/>
    </location>
</feature>
<name>A0ABY5CWP0_9GAMM</name>
<evidence type="ECO:0000313" key="3">
    <source>
        <dbReference type="EMBL" id="USV02397.1"/>
    </source>
</evidence>
<keyword evidence="1" id="KW-0472">Membrane</keyword>
<feature type="transmembrane region" description="Helical" evidence="1">
    <location>
        <begin position="69"/>
        <end position="89"/>
    </location>
</feature>
<dbReference type="EMBL" id="CP074347">
    <property type="protein sequence ID" value="USV02397.1"/>
    <property type="molecule type" value="Genomic_DNA"/>
</dbReference>
<feature type="transmembrane region" description="Helical" evidence="1">
    <location>
        <begin position="101"/>
        <end position="122"/>
    </location>
</feature>
<dbReference type="RefSeq" id="WP_234590155.1">
    <property type="nucleotide sequence ID" value="NZ_CAMIPG010000002.1"/>
</dbReference>
<dbReference type="Proteomes" id="UP001056873">
    <property type="component" value="Chromosome"/>
</dbReference>
<dbReference type="Pfam" id="PF01569">
    <property type="entry name" value="PAP2"/>
    <property type="match status" value="1"/>
</dbReference>
<evidence type="ECO:0000313" key="4">
    <source>
        <dbReference type="Proteomes" id="UP001056873"/>
    </source>
</evidence>
<dbReference type="CDD" id="cd01610">
    <property type="entry name" value="PAP2_like"/>
    <property type="match status" value="1"/>
</dbReference>
<organism evidence="3 4">
    <name type="scientific">Serratia entomophila</name>
    <dbReference type="NCBI Taxonomy" id="42906"/>
    <lineage>
        <taxon>Bacteria</taxon>
        <taxon>Pseudomonadati</taxon>
        <taxon>Pseudomonadota</taxon>
        <taxon>Gammaproteobacteria</taxon>
        <taxon>Enterobacterales</taxon>
        <taxon>Yersiniaceae</taxon>
        <taxon>Serratia</taxon>
    </lineage>
</organism>
<gene>
    <name evidence="3" type="ORF">KFQ06_07780</name>
</gene>
<accession>A0ABY5CWP0</accession>
<evidence type="ECO:0000256" key="1">
    <source>
        <dbReference type="SAM" id="Phobius"/>
    </source>
</evidence>
<evidence type="ECO:0000259" key="2">
    <source>
        <dbReference type="SMART" id="SM00014"/>
    </source>
</evidence>
<sequence>MNWYSLTFFGDSMLLLPSGIIIFAILIFAYPTWKQTWQWILLFGGVGGIVCASKLAFMGWGIGIRELDFTGFSGHSALSASIWPVMLWLLTGRYSANVRKIAVLCGYALALLIGYSRLAIHVHSVSEVVTGLALGFIVSSTFLWLQRNVPPPRLSYRKIAAALLLPMVLINNGTAAPTQGLLEFIAVSIAPVEKPFTREDLHLAAPVAYRPAGNAAR</sequence>
<dbReference type="Gene3D" id="1.20.144.10">
    <property type="entry name" value="Phosphatidic acid phosphatase type 2/haloperoxidase"/>
    <property type="match status" value="1"/>
</dbReference>
<feature type="transmembrane region" description="Helical" evidence="1">
    <location>
        <begin position="128"/>
        <end position="145"/>
    </location>
</feature>
<protein>
    <submittedName>
        <fullName evidence="3">Phosphatase PAP2 family protein</fullName>
    </submittedName>
</protein>
<feature type="transmembrane region" description="Helical" evidence="1">
    <location>
        <begin position="40"/>
        <end position="63"/>
    </location>
</feature>